<dbReference type="STRING" id="530584.SAMN05421630_11150"/>
<sequence>MDELTAERVIEVLKAVGARDGSGSRMTIGTGLLYCGSCRRPLRGGHGDAASWSPGTSANYDCAHCAVVSVPVHRVDAQLQALTLRRLESPEFASLWREKRVAELDARIAEGHRIRAWCRDPANHQRLARATGRGRRLDVEWDLINLAKELVEQVEERAGLAGPVEESSASLEELQLARAEYTLAYLTASRNYNRNRRALIRQVGGRGQLKAYLRNLDSRLWELLAETRWHDAGPAQLPARDKAMEQDWATSPTTMSQRRHDLVRLALGPEEHLVVDAEARVVVES</sequence>
<gene>
    <name evidence="1" type="ORF">SAMN05421630_11150</name>
</gene>
<keyword evidence="2" id="KW-1185">Reference proteome</keyword>
<reference evidence="1 2" key="1">
    <citation type="submission" date="2016-10" db="EMBL/GenBank/DDBJ databases">
        <authorList>
            <person name="de Groot N.N."/>
        </authorList>
    </citation>
    <scope>NUCLEOTIDE SEQUENCE [LARGE SCALE GENOMIC DNA]</scope>
    <source>
        <strain evidence="1 2">CGMCC 4.5506</strain>
    </source>
</reference>
<organism evidence="1 2">
    <name type="scientific">Prauserella marina</name>
    <dbReference type="NCBI Taxonomy" id="530584"/>
    <lineage>
        <taxon>Bacteria</taxon>
        <taxon>Bacillati</taxon>
        <taxon>Actinomycetota</taxon>
        <taxon>Actinomycetes</taxon>
        <taxon>Pseudonocardiales</taxon>
        <taxon>Pseudonocardiaceae</taxon>
        <taxon>Prauserella</taxon>
    </lineage>
</organism>
<protein>
    <submittedName>
        <fullName evidence="1">Uncharacterized protein</fullName>
    </submittedName>
</protein>
<dbReference type="RefSeq" id="WP_091809114.1">
    <property type="nucleotide sequence ID" value="NZ_CP016353.1"/>
</dbReference>
<evidence type="ECO:0000313" key="1">
    <source>
        <dbReference type="EMBL" id="SDD67625.1"/>
    </source>
</evidence>
<dbReference type="EMBL" id="FMZE01000011">
    <property type="protein sequence ID" value="SDD67625.1"/>
    <property type="molecule type" value="Genomic_DNA"/>
</dbReference>
<dbReference type="AlphaFoldDB" id="A0A222VVQ6"/>
<dbReference type="Proteomes" id="UP000199494">
    <property type="component" value="Unassembled WGS sequence"/>
</dbReference>
<name>A0A222VVQ6_9PSEU</name>
<evidence type="ECO:0000313" key="2">
    <source>
        <dbReference type="Proteomes" id="UP000199494"/>
    </source>
</evidence>
<dbReference type="OrthoDB" id="5191586at2"/>
<proteinExistence type="predicted"/>
<dbReference type="KEGG" id="pmad:BAY61_26880"/>
<accession>A0A222VVQ6</accession>